<protein>
    <submittedName>
        <fullName evidence="1">Uncharacterized protein</fullName>
    </submittedName>
</protein>
<dbReference type="InterPro" id="IPR057116">
    <property type="entry name" value="Pam3_gp32"/>
</dbReference>
<dbReference type="Pfam" id="PF23992">
    <property type="entry name" value="Pam3_gp32"/>
    <property type="match status" value="1"/>
</dbReference>
<organism evidence="1">
    <name type="scientific">marine sediment metagenome</name>
    <dbReference type="NCBI Taxonomy" id="412755"/>
    <lineage>
        <taxon>unclassified sequences</taxon>
        <taxon>metagenomes</taxon>
        <taxon>ecological metagenomes</taxon>
    </lineage>
</organism>
<sequence length="235" mass="26828">MKKVFVPCRQVMTASIARKFGMIKILHSESNPNKRSSSMGLEPDRIFSRFARPLNTWVSGDMLLLDGPLVYNAVASSIISCQTNTVRFLIWGKKEYTPKVAHLTSIEKKRYWERRKDLRRVYAINNVHNIDPASKYGKLVCINEDPPEDRPAPTSPRHVFDKTSAILKCTHRSDFLLLAGSKLENAIASAILARMHGRVNYLIFHHGMKGYVARTVDYSKSRIRKTIQNQIKAKT</sequence>
<dbReference type="AlphaFoldDB" id="A0A0F9T6C6"/>
<accession>A0A0F9T6C6</accession>
<proteinExistence type="predicted"/>
<name>A0A0F9T6C6_9ZZZZ</name>
<dbReference type="EMBL" id="LAZR01000402">
    <property type="protein sequence ID" value="KKN70467.1"/>
    <property type="molecule type" value="Genomic_DNA"/>
</dbReference>
<reference evidence="1" key="1">
    <citation type="journal article" date="2015" name="Nature">
        <title>Complex archaea that bridge the gap between prokaryotes and eukaryotes.</title>
        <authorList>
            <person name="Spang A."/>
            <person name="Saw J.H."/>
            <person name="Jorgensen S.L."/>
            <person name="Zaremba-Niedzwiedzka K."/>
            <person name="Martijn J."/>
            <person name="Lind A.E."/>
            <person name="van Eijk R."/>
            <person name="Schleper C."/>
            <person name="Guy L."/>
            <person name="Ettema T.J."/>
        </authorList>
    </citation>
    <scope>NUCLEOTIDE SEQUENCE</scope>
</reference>
<evidence type="ECO:0000313" key="1">
    <source>
        <dbReference type="EMBL" id="KKN70467.1"/>
    </source>
</evidence>
<comment type="caution">
    <text evidence="1">The sequence shown here is derived from an EMBL/GenBank/DDBJ whole genome shotgun (WGS) entry which is preliminary data.</text>
</comment>
<gene>
    <name evidence="1" type="ORF">LCGC14_0430450</name>
</gene>